<dbReference type="RefSeq" id="WP_076198410.1">
    <property type="nucleotide sequence ID" value="NZ_CP019236.1"/>
</dbReference>
<evidence type="ECO:0000313" key="2">
    <source>
        <dbReference type="Proteomes" id="UP000186609"/>
    </source>
</evidence>
<dbReference type="EMBL" id="CP019236">
    <property type="protein sequence ID" value="APW37178.1"/>
    <property type="molecule type" value="Genomic_DNA"/>
</dbReference>
<gene>
    <name evidence="1" type="ORF">RD110_08165</name>
</gene>
<evidence type="ECO:0000313" key="1">
    <source>
        <dbReference type="EMBL" id="APW37178.1"/>
    </source>
</evidence>
<keyword evidence="2" id="KW-1185">Reference proteome</keyword>
<dbReference type="AlphaFoldDB" id="A0A1P8JTY1"/>
<proteinExistence type="predicted"/>
<sequence length="150" mass="17407">MKRYFFSFLMRGEAERMIFEVAEQEQIRLSACLETFDPSQTIGFFGFDSTDGQSVHLNLAELQVARQLWEPIWISREAEEYEGGVKLKFRDRPEIFDEFVEPEDCMTLVEGLADESTLFVTFVDGDGEEYVFAKPHLIWAIVPTKYLQGN</sequence>
<dbReference type="Proteomes" id="UP000186609">
    <property type="component" value="Chromosome"/>
</dbReference>
<organism evidence="1 2">
    <name type="scientific">Rhodoferax koreensis</name>
    <dbReference type="NCBI Taxonomy" id="1842727"/>
    <lineage>
        <taxon>Bacteria</taxon>
        <taxon>Pseudomonadati</taxon>
        <taxon>Pseudomonadota</taxon>
        <taxon>Betaproteobacteria</taxon>
        <taxon>Burkholderiales</taxon>
        <taxon>Comamonadaceae</taxon>
        <taxon>Rhodoferax</taxon>
    </lineage>
</organism>
<dbReference type="KEGG" id="rhy:RD110_08165"/>
<reference evidence="1 2" key="1">
    <citation type="submission" date="2017-01" db="EMBL/GenBank/DDBJ databases">
        <authorList>
            <person name="Mah S.A."/>
            <person name="Swanson W.J."/>
            <person name="Moy G.W."/>
            <person name="Vacquier V.D."/>
        </authorList>
    </citation>
    <scope>NUCLEOTIDE SEQUENCE [LARGE SCALE GENOMIC DNA]</scope>
    <source>
        <strain evidence="1 2">DCY110</strain>
    </source>
</reference>
<name>A0A1P8JTY1_9BURK</name>
<accession>A0A1P8JTY1</accession>
<protein>
    <submittedName>
        <fullName evidence="1">Uncharacterized protein</fullName>
    </submittedName>
</protein>